<evidence type="ECO:0008006" key="4">
    <source>
        <dbReference type="Google" id="ProtNLM"/>
    </source>
</evidence>
<dbReference type="Pfam" id="PF09692">
    <property type="entry name" value="Arb1"/>
    <property type="match status" value="1"/>
</dbReference>
<evidence type="ECO:0000313" key="3">
    <source>
        <dbReference type="Proteomes" id="UP000001745"/>
    </source>
</evidence>
<evidence type="ECO:0000256" key="1">
    <source>
        <dbReference type="SAM" id="MobiDB-lite"/>
    </source>
</evidence>
<reference evidence="3" key="1">
    <citation type="journal article" date="2015" name="Genome Announc.">
        <title>Genome sequence of the AIDS-associated pathogen Penicillium marneffei (ATCC18224) and its near taxonomic relative Talaromyces stipitatus (ATCC10500).</title>
        <authorList>
            <person name="Nierman W.C."/>
            <person name="Fedorova-Abrams N.D."/>
            <person name="Andrianopoulos A."/>
        </authorList>
    </citation>
    <scope>NUCLEOTIDE SEQUENCE [LARGE SCALE GENOMIC DNA]</scope>
    <source>
        <strain evidence="3">ATCC 10500 / CBS 375.48 / QM 6759 / NRRL 1006</strain>
    </source>
</reference>
<evidence type="ECO:0000313" key="2">
    <source>
        <dbReference type="EMBL" id="EED23041.1"/>
    </source>
</evidence>
<dbReference type="GO" id="GO:0033167">
    <property type="term" value="C:ARC complex"/>
    <property type="evidence" value="ECO:0007669"/>
    <property type="project" value="InterPro"/>
</dbReference>
<feature type="region of interest" description="Disordered" evidence="1">
    <location>
        <begin position="32"/>
        <end position="101"/>
    </location>
</feature>
<dbReference type="STRING" id="441959.B8LTG4"/>
<dbReference type="OrthoDB" id="435402at2759"/>
<dbReference type="PhylomeDB" id="B8LTG4"/>
<keyword evidence="3" id="KW-1185">Reference proteome</keyword>
<gene>
    <name evidence="2" type="ORF">TSTA_065020</name>
</gene>
<dbReference type="Proteomes" id="UP000001745">
    <property type="component" value="Unassembled WGS sequence"/>
</dbReference>
<name>B8LTG4_TALSN</name>
<dbReference type="InterPro" id="IPR018606">
    <property type="entry name" value="Arb1"/>
</dbReference>
<organism evidence="2 3">
    <name type="scientific">Talaromyces stipitatus (strain ATCC 10500 / CBS 375.48 / QM 6759 / NRRL 1006)</name>
    <name type="common">Penicillium stipitatum</name>
    <dbReference type="NCBI Taxonomy" id="441959"/>
    <lineage>
        <taxon>Eukaryota</taxon>
        <taxon>Fungi</taxon>
        <taxon>Dikarya</taxon>
        <taxon>Ascomycota</taxon>
        <taxon>Pezizomycotina</taxon>
        <taxon>Eurotiomycetes</taxon>
        <taxon>Eurotiomycetidae</taxon>
        <taxon>Eurotiales</taxon>
        <taxon>Trichocomaceae</taxon>
        <taxon>Talaromyces</taxon>
        <taxon>Talaromyces sect. Talaromyces</taxon>
    </lineage>
</organism>
<dbReference type="GO" id="GO:0031047">
    <property type="term" value="P:regulatory ncRNA-mediated gene silencing"/>
    <property type="evidence" value="ECO:0007669"/>
    <property type="project" value="InterPro"/>
</dbReference>
<dbReference type="GeneID" id="8101235"/>
<feature type="compositionally biased region" description="Basic residues" evidence="1">
    <location>
        <begin position="71"/>
        <end position="91"/>
    </location>
</feature>
<dbReference type="HOGENOM" id="CLU_023193_1_1_1"/>
<protein>
    <recommendedName>
        <fullName evidence="4">Argonaute siRNA chaperone complex subunit Arb1</fullName>
    </recommendedName>
</protein>
<dbReference type="InParanoid" id="B8LTG4"/>
<dbReference type="eggNOG" id="ENOG502S0TP">
    <property type="taxonomic scope" value="Eukaryota"/>
</dbReference>
<accession>B8LTG4</accession>
<sequence length="509" mass="58400">MEAVEGIDYPNTLTGDGILPQELGQALQAATLQDEWETPPTVVQEKVEDKVEEKADPAETKEKPKPLTEKQKKRLRMKEKYRNMPKSKSHGQPKPTGFEESFTEVPITPDEHEYERDIYNSDRPVIFRIQEALNRYQKKRRLLTERMQAFSLYLRYGGVEVGAKMFGGVSEMEMKAMEKEEIIVARSQTDISIDKMRLDVDFELVTKAFLSFYLPEIYRPEGIQGIKLATDTIRNWLNYLLYHDVVPEYSDNIKSARKYCNIAEKQLWDNQLLLKGAPGDFNKACSFLFGGYHYNDTGSEQSNEWVEDGIPRTRSMTPTVAQKIVMFALAASGTDEQSSSFSDLAMRGELSADGIQDIDGFEVVDILLPHEGIRDFYNTHAPDLNFVGKVRAKAWRDPNMAPIDLAPGETLEDIRGMEFEFFLEEHLLQHCHRGMKVATCVYKLNCGVFFFDEIFSAYCSFFTPCLNDLMMGWRTPRDRTKKIDKDEEVDGVEDVLSDNDELSELSYDE</sequence>
<dbReference type="OMA" id="NKPTGFE"/>
<dbReference type="RefSeq" id="XP_002340428.1">
    <property type="nucleotide sequence ID" value="XM_002340387.1"/>
</dbReference>
<dbReference type="VEuPathDB" id="FungiDB:TSTA_065020"/>
<proteinExistence type="predicted"/>
<dbReference type="AlphaFoldDB" id="B8LTG4"/>
<dbReference type="EMBL" id="EQ962652">
    <property type="protein sequence ID" value="EED23041.1"/>
    <property type="molecule type" value="Genomic_DNA"/>
</dbReference>
<feature type="compositionally biased region" description="Basic and acidic residues" evidence="1">
    <location>
        <begin position="45"/>
        <end position="70"/>
    </location>
</feature>